<dbReference type="Proteomes" id="UP000683429">
    <property type="component" value="Chromosome"/>
</dbReference>
<evidence type="ECO:0000313" key="3">
    <source>
        <dbReference type="Proteomes" id="UP000198809"/>
    </source>
</evidence>
<reference evidence="2 3" key="1">
    <citation type="submission" date="2016-10" db="EMBL/GenBank/DDBJ databases">
        <authorList>
            <person name="de Groot N.N."/>
        </authorList>
    </citation>
    <scope>NUCLEOTIDE SEQUENCE [LARGE SCALE GENOMIC DNA]</scope>
    <source>
        <strain evidence="2 3">CGMCC 1.10238</strain>
    </source>
</reference>
<accession>A0A1H8L869</accession>
<dbReference type="OrthoDB" id="2618399at2"/>
<dbReference type="RefSeq" id="WP_036595758.1">
    <property type="nucleotide sequence ID" value="NZ_CP076607.1"/>
</dbReference>
<evidence type="ECO:0000313" key="1">
    <source>
        <dbReference type="EMBL" id="QWU17391.1"/>
    </source>
</evidence>
<organism evidence="2 3">
    <name type="scientific">Paenibacillus sophorae</name>
    <dbReference type="NCBI Taxonomy" id="1333845"/>
    <lineage>
        <taxon>Bacteria</taxon>
        <taxon>Bacillati</taxon>
        <taxon>Bacillota</taxon>
        <taxon>Bacilli</taxon>
        <taxon>Bacillales</taxon>
        <taxon>Paenibacillaceae</taxon>
        <taxon>Paenibacillus</taxon>
    </lineage>
</organism>
<dbReference type="AlphaFoldDB" id="A0A1H8L869"/>
<evidence type="ECO:0000313" key="2">
    <source>
        <dbReference type="EMBL" id="SEO01301.1"/>
    </source>
</evidence>
<dbReference type="Proteomes" id="UP000198809">
    <property type="component" value="Unassembled WGS sequence"/>
</dbReference>
<protein>
    <submittedName>
        <fullName evidence="2">Uncharacterized protein</fullName>
    </submittedName>
</protein>
<dbReference type="EMBL" id="FODH01000004">
    <property type="protein sequence ID" value="SEO01301.1"/>
    <property type="molecule type" value="Genomic_DNA"/>
</dbReference>
<name>A0A1H8L869_9BACL</name>
<dbReference type="EMBL" id="CP076607">
    <property type="protein sequence ID" value="QWU17391.1"/>
    <property type="molecule type" value="Genomic_DNA"/>
</dbReference>
<gene>
    <name evidence="1" type="ORF">KP014_09680</name>
    <name evidence="2" type="ORF">SAMN04487895_104223</name>
</gene>
<dbReference type="STRING" id="1333845.SAMN04487895_104223"/>
<sequence>MSLFGYPATVQHYHPSVDEWGRPLPAEPVEKAAKVVEEQRLIRNAQGEEITVAYTVYLEGVNAVGFDDWLQYTNALGTEVRIDVRHYEIRKYLGTDEVKEVVIYG</sequence>
<proteinExistence type="predicted"/>
<evidence type="ECO:0000313" key="4">
    <source>
        <dbReference type="Proteomes" id="UP000683429"/>
    </source>
</evidence>
<keyword evidence="4" id="KW-1185">Reference proteome</keyword>
<reference evidence="1 4" key="2">
    <citation type="submission" date="2021-06" db="EMBL/GenBank/DDBJ databases">
        <title>Whole genome sequence of Paenibacillus sophorae DSM23020 for comparative genomics.</title>
        <authorList>
            <person name="Kim M.-J."/>
            <person name="Lee G."/>
            <person name="Shin J.-H."/>
        </authorList>
    </citation>
    <scope>NUCLEOTIDE SEQUENCE [LARGE SCALE GENOMIC DNA]</scope>
    <source>
        <strain evidence="1 4">DSM 23020</strain>
    </source>
</reference>